<dbReference type="SMART" id="SM01121">
    <property type="entry name" value="Dak1_2"/>
    <property type="match status" value="1"/>
</dbReference>
<comment type="caution">
    <text evidence="2">The sequence shown here is derived from an EMBL/GenBank/DDBJ whole genome shotgun (WGS) entry which is preliminary data.</text>
</comment>
<evidence type="ECO:0000313" key="2">
    <source>
        <dbReference type="EMBL" id="RHA44032.1"/>
    </source>
</evidence>
<dbReference type="InterPro" id="IPR004007">
    <property type="entry name" value="DhaL_dom"/>
</dbReference>
<dbReference type="Proteomes" id="UP000283374">
    <property type="component" value="Unassembled WGS sequence"/>
</dbReference>
<name>A0A413RPW7_9CELL</name>
<dbReference type="EMBL" id="QWKP01000123">
    <property type="protein sequence ID" value="RHA44032.1"/>
    <property type="molecule type" value="Genomic_DNA"/>
</dbReference>
<dbReference type="PROSITE" id="PS51480">
    <property type="entry name" value="DHAL"/>
    <property type="match status" value="1"/>
</dbReference>
<dbReference type="SUPFAM" id="SSF101473">
    <property type="entry name" value="DhaL-like"/>
    <property type="match status" value="1"/>
</dbReference>
<feature type="domain" description="DhaL" evidence="1">
    <location>
        <begin position="9"/>
        <end position="200"/>
    </location>
</feature>
<proteinExistence type="predicted"/>
<dbReference type="Pfam" id="PF21645">
    <property type="entry name" value="FakA-like_M"/>
    <property type="match status" value="1"/>
</dbReference>
<dbReference type="InterPro" id="IPR050270">
    <property type="entry name" value="DegV_domain_contain"/>
</dbReference>
<dbReference type="AlphaFoldDB" id="A0A413RPW7"/>
<dbReference type="SMART" id="SM01120">
    <property type="entry name" value="Dak2"/>
    <property type="match status" value="1"/>
</dbReference>
<dbReference type="Pfam" id="PF02734">
    <property type="entry name" value="Dak2"/>
    <property type="match status" value="1"/>
</dbReference>
<evidence type="ECO:0000313" key="3">
    <source>
        <dbReference type="Proteomes" id="UP000283374"/>
    </source>
</evidence>
<gene>
    <name evidence="2" type="ORF">D1825_03385</name>
</gene>
<dbReference type="GO" id="GO:0006071">
    <property type="term" value="P:glycerol metabolic process"/>
    <property type="evidence" value="ECO:0007669"/>
    <property type="project" value="InterPro"/>
</dbReference>
<dbReference type="PANTHER" id="PTHR33434">
    <property type="entry name" value="DEGV DOMAIN-CONTAINING PROTEIN DR_1986-RELATED"/>
    <property type="match status" value="1"/>
</dbReference>
<dbReference type="GO" id="GO:0004371">
    <property type="term" value="F:glycerone kinase activity"/>
    <property type="evidence" value="ECO:0007669"/>
    <property type="project" value="InterPro"/>
</dbReference>
<dbReference type="InterPro" id="IPR033470">
    <property type="entry name" value="FakA-like_C"/>
</dbReference>
<accession>A0A413RPW7</accession>
<sequence>MATDRLDGAAVRAWAHAALVGLQRARASIDAVNVFPVADSDTGTNVLLTVTGGVEAVDRLAADAGPDELAVAFARGAMLAARGNSGVILSQYLAGLARTLGAEPGADEVAAGLANAARSARQALADPQEGTVLTVADEVAQGALIAAGARASLPTMLAEVLDDAHRALATISAAHPVLRRAHVLDAGACALLVVLGALARVAAGEDDAVPDLDWLPAARAADEQEVEASAEGGAYEVMALVRGGPQDLGSELRSTLGTVGDSVAVVGADGWWHVHVHTDDPEGAIALAAVGVREQVVVRLLEGSHGQVPETSGPGLVVCTASPALAPWFAAAGAVTVVRCPEAPVTAEHVTRAITDTGASRVVLLPGDGLEADEIDALVRLHGERIVVLDAHDPLRAGVAALAFVAAAEAGPERAATAALARLRAVEADDVAGLVSRVAALVGPGENLTVVHRDPLDDDARGAVEAARGGLEVTFVGPTGYGTALVAGMD</sequence>
<dbReference type="Gene3D" id="1.25.40.340">
    <property type="match status" value="1"/>
</dbReference>
<protein>
    <submittedName>
        <fullName evidence="2">DAK2 domain-containing protein</fullName>
    </submittedName>
</protein>
<dbReference type="OrthoDB" id="9760324at2"/>
<dbReference type="PANTHER" id="PTHR33434:SF4">
    <property type="entry name" value="PHOSPHATASE PROTEIN"/>
    <property type="match status" value="1"/>
</dbReference>
<dbReference type="InterPro" id="IPR048394">
    <property type="entry name" value="FakA-like_M"/>
</dbReference>
<organism evidence="2 3">
    <name type="scientific">Cellulomonas rhizosphaerae</name>
    <dbReference type="NCBI Taxonomy" id="2293719"/>
    <lineage>
        <taxon>Bacteria</taxon>
        <taxon>Bacillati</taxon>
        <taxon>Actinomycetota</taxon>
        <taxon>Actinomycetes</taxon>
        <taxon>Micrococcales</taxon>
        <taxon>Cellulomonadaceae</taxon>
        <taxon>Cellulomonas</taxon>
    </lineage>
</organism>
<dbReference type="RefSeq" id="WP_118766062.1">
    <property type="nucleotide sequence ID" value="NZ_QWKP01000123.1"/>
</dbReference>
<reference evidence="2 3" key="1">
    <citation type="submission" date="2018-08" db="EMBL/GenBank/DDBJ databases">
        <title>Cellulomonas rhizosphaerae sp. nov., a novel actinomycete isolated from soil.</title>
        <authorList>
            <person name="Tian Y."/>
        </authorList>
    </citation>
    <scope>NUCLEOTIDE SEQUENCE [LARGE SCALE GENOMIC DNA]</scope>
    <source>
        <strain evidence="2 3">NEAU-TCZ24</strain>
    </source>
</reference>
<keyword evidence="3" id="KW-1185">Reference proteome</keyword>
<evidence type="ECO:0000259" key="1">
    <source>
        <dbReference type="PROSITE" id="PS51480"/>
    </source>
</evidence>
<dbReference type="InterPro" id="IPR036117">
    <property type="entry name" value="DhaL_dom_sf"/>
</dbReference>